<dbReference type="Pfam" id="PF13393">
    <property type="entry name" value="tRNA-synt_His"/>
    <property type="match status" value="1"/>
</dbReference>
<keyword evidence="5" id="KW-0030">Aminoacyl-tRNA synthetase</keyword>
<comment type="catalytic activity">
    <reaction evidence="2">
        <text>tRNA(His) + L-histidine + ATP = L-histidyl-tRNA(His) + AMP + diphosphate + H(+)</text>
        <dbReference type="Rhea" id="RHEA:17313"/>
        <dbReference type="Rhea" id="RHEA-COMP:9665"/>
        <dbReference type="Rhea" id="RHEA-COMP:9689"/>
        <dbReference type="ChEBI" id="CHEBI:15378"/>
        <dbReference type="ChEBI" id="CHEBI:30616"/>
        <dbReference type="ChEBI" id="CHEBI:33019"/>
        <dbReference type="ChEBI" id="CHEBI:57595"/>
        <dbReference type="ChEBI" id="CHEBI:78442"/>
        <dbReference type="ChEBI" id="CHEBI:78527"/>
        <dbReference type="ChEBI" id="CHEBI:456215"/>
        <dbReference type="EC" id="6.1.1.21"/>
    </reaction>
</comment>
<dbReference type="SUPFAM" id="SSF55681">
    <property type="entry name" value="Class II aaRS and biotin synthetases"/>
    <property type="match status" value="2"/>
</dbReference>
<dbReference type="AlphaFoldDB" id="U6MAG2"/>
<evidence type="ECO:0000256" key="3">
    <source>
        <dbReference type="SAM" id="MobiDB-lite"/>
    </source>
</evidence>
<dbReference type="OrthoDB" id="1906957at2759"/>
<accession>U6MAG2</accession>
<dbReference type="InterPro" id="IPR045864">
    <property type="entry name" value="aa-tRNA-synth_II/BPL/LPL"/>
</dbReference>
<feature type="compositionally biased region" description="Polar residues" evidence="3">
    <location>
        <begin position="79"/>
        <end position="104"/>
    </location>
</feature>
<keyword evidence="6" id="KW-1185">Reference proteome</keyword>
<keyword evidence="5" id="KW-0436">Ligase</keyword>
<proteinExistence type="predicted"/>
<dbReference type="GeneID" id="25335681"/>
<gene>
    <name evidence="5" type="ORF">EMWEY_00016950</name>
</gene>
<dbReference type="InterPro" id="IPR004516">
    <property type="entry name" value="HisRS/HisZ"/>
</dbReference>
<dbReference type="PANTHER" id="PTHR43707:SF1">
    <property type="entry name" value="HISTIDINE--TRNA LIGASE, MITOCHONDRIAL-RELATED"/>
    <property type="match status" value="1"/>
</dbReference>
<feature type="compositionally biased region" description="Polar residues" evidence="3">
    <location>
        <begin position="275"/>
        <end position="286"/>
    </location>
</feature>
<dbReference type="GO" id="GO:0004821">
    <property type="term" value="F:histidine-tRNA ligase activity"/>
    <property type="evidence" value="ECO:0007669"/>
    <property type="project" value="UniProtKB-EC"/>
</dbReference>
<feature type="region of interest" description="Disordered" evidence="3">
    <location>
        <begin position="625"/>
        <end position="666"/>
    </location>
</feature>
<dbReference type="InterPro" id="IPR041715">
    <property type="entry name" value="HisRS-like_core"/>
</dbReference>
<name>U6MAG2_EIMMA</name>
<reference evidence="5" key="1">
    <citation type="submission" date="2013-10" db="EMBL/GenBank/DDBJ databases">
        <title>Genomic analysis of the causative agents of coccidiosis in chickens.</title>
        <authorList>
            <person name="Reid A.J."/>
            <person name="Blake D."/>
            <person name="Billington K."/>
            <person name="Browne H."/>
            <person name="Dunn M."/>
            <person name="Hung S."/>
            <person name="Kawahara F."/>
            <person name="Miranda-Saavedra D."/>
            <person name="Mourier T."/>
            <person name="Nagra H."/>
            <person name="Otto T.D."/>
            <person name="Rawlings N."/>
            <person name="Sanchez A."/>
            <person name="Sanders M."/>
            <person name="Subramaniam C."/>
            <person name="Tay Y."/>
            <person name="Dear P."/>
            <person name="Doerig C."/>
            <person name="Gruber A."/>
            <person name="Parkinson J."/>
            <person name="Shirley M."/>
            <person name="Wan K.L."/>
            <person name="Berriman M."/>
            <person name="Tomley F."/>
            <person name="Pain A."/>
        </authorList>
    </citation>
    <scope>NUCLEOTIDE SEQUENCE [LARGE SCALE GENOMIC DNA]</scope>
    <source>
        <strain evidence="5">Weybridge</strain>
    </source>
</reference>
<dbReference type="VEuPathDB" id="ToxoDB:EMWEY_00016950"/>
<dbReference type="Gene3D" id="3.30.930.10">
    <property type="entry name" value="Bira Bifunctional Protein, Domain 2"/>
    <property type="match status" value="2"/>
</dbReference>
<organism evidence="5 6">
    <name type="scientific">Eimeria maxima</name>
    <name type="common">Coccidian parasite</name>
    <dbReference type="NCBI Taxonomy" id="5804"/>
    <lineage>
        <taxon>Eukaryota</taxon>
        <taxon>Sar</taxon>
        <taxon>Alveolata</taxon>
        <taxon>Apicomplexa</taxon>
        <taxon>Conoidasida</taxon>
        <taxon>Coccidia</taxon>
        <taxon>Eucoccidiorida</taxon>
        <taxon>Eimeriorina</taxon>
        <taxon>Eimeriidae</taxon>
        <taxon>Eimeria</taxon>
    </lineage>
</organism>
<dbReference type="OMA" id="IARRWYS"/>
<dbReference type="GO" id="GO:0005737">
    <property type="term" value="C:cytoplasm"/>
    <property type="evidence" value="ECO:0007669"/>
    <property type="project" value="InterPro"/>
</dbReference>
<feature type="region of interest" description="Disordered" evidence="3">
    <location>
        <begin position="777"/>
        <end position="796"/>
    </location>
</feature>
<evidence type="ECO:0000313" key="6">
    <source>
        <dbReference type="Proteomes" id="UP000030763"/>
    </source>
</evidence>
<evidence type="ECO:0000313" key="5">
    <source>
        <dbReference type="EMBL" id="CDJ58640.1"/>
    </source>
</evidence>
<feature type="region of interest" description="Disordered" evidence="3">
    <location>
        <begin position="267"/>
        <end position="291"/>
    </location>
</feature>
<dbReference type="Proteomes" id="UP000030763">
    <property type="component" value="Unassembled WGS sequence"/>
</dbReference>
<evidence type="ECO:0000256" key="1">
    <source>
        <dbReference type="ARBA" id="ARBA00012815"/>
    </source>
</evidence>
<feature type="region of interest" description="Disordered" evidence="3">
    <location>
        <begin position="447"/>
        <end position="479"/>
    </location>
</feature>
<dbReference type="EC" id="6.1.1.21" evidence="1"/>
<feature type="region of interest" description="Disordered" evidence="3">
    <location>
        <begin position="39"/>
        <end position="104"/>
    </location>
</feature>
<sequence>MDNRRGGYSRGAFNGAVSRRPFCVSFVRAGKFAAVPSSAQPYLQQHEDGRSSASAFSDAAKQSPPTLTSRTKEKPLFVNASQRSSSAQDVERGAQQTPIQSIPTNALLPPRGFRDFPPDVLAIHKHIFSCWHEVAAEFGFLEYKGPSVERFSLYSPFCRSLPPSSRSSPIATSLEGKSVSSAVSLPPHIYMLQGDGPDCLCLRPELTPSLTRMLLREQQQHPSGIARRWYSVERVWRHERPCCGRRREHFQWNLDIALPVLRRRNSFTDPHTAGAAQQANGSPNHQQQHKMGSRTAGFCSFAVAELIAAAVRLFQKLGLSSRDVRIRVGSRSLLRDLLWTEEEMRSTGAGFSTTVRNNQALDNGTPSCTALHSSPTHDACTFQQRLTTAMQVLDRASRRSQEETENALADGLGITVEKSHLILQRLLSFDINNDSVVRELGRKLQRLSEGNGTQHGRDGKLGIMRSQKPSEGGDVLPGPLPTSVSDLQSVVHLLREGYGIGDWVDVDLLIVRGLHYYTGVVFEAFDSEGVFRALLGGGCYGETEYPSAGVSTGTEVPSLCTENPEVQEMDLNTNALSSRSAVTGVGLGMGDCVLMELLQRKGLLPSAVYPVDVIVAICQSPASQHAGEASGVSPFYAPSGDQRLAETDDSSSGELCHSAPSTAGDPDWQSVAAKQLCCKLRALGLRVELLLPPQRSERAAIKHARSVGAKAVIFVTGVQQHLVLEDGTKTPASTAAGPPVPSSEAKQMAVPTEFKVLLIPGDGRKLALAGKQYLTGQKEDSTTLHHPRVSSSERRRALTSIPSVIEMLKAHLCPTSRGKQPSS</sequence>
<feature type="domain" description="Class II Histidinyl-tRNA synthetase (HisRS)-like catalytic core" evidence="4">
    <location>
        <begin position="483"/>
        <end position="542"/>
    </location>
</feature>
<dbReference type="GO" id="GO:0006427">
    <property type="term" value="P:histidyl-tRNA aminoacylation"/>
    <property type="evidence" value="ECO:0007669"/>
    <property type="project" value="TreeGrafter"/>
</dbReference>
<dbReference type="PANTHER" id="PTHR43707">
    <property type="entry name" value="HISTIDYL-TRNA SYNTHETASE"/>
    <property type="match status" value="1"/>
</dbReference>
<dbReference type="EMBL" id="HG719761">
    <property type="protein sequence ID" value="CDJ58640.1"/>
    <property type="molecule type" value="Genomic_DNA"/>
</dbReference>
<dbReference type="RefSeq" id="XP_013335288.1">
    <property type="nucleotide sequence ID" value="XM_013479834.1"/>
</dbReference>
<evidence type="ECO:0000259" key="4">
    <source>
        <dbReference type="Pfam" id="PF13393"/>
    </source>
</evidence>
<evidence type="ECO:0000256" key="2">
    <source>
        <dbReference type="ARBA" id="ARBA00047639"/>
    </source>
</evidence>
<reference evidence="5" key="2">
    <citation type="submission" date="2013-10" db="EMBL/GenBank/DDBJ databases">
        <authorList>
            <person name="Aslett M."/>
        </authorList>
    </citation>
    <scope>NUCLEOTIDE SEQUENCE [LARGE SCALE GENOMIC DNA]</scope>
    <source>
        <strain evidence="5">Weybridge</strain>
    </source>
</reference>
<protein>
    <recommendedName>
        <fullName evidence="1">histidine--tRNA ligase</fullName>
        <ecNumber evidence="1">6.1.1.21</ecNumber>
    </recommendedName>
</protein>